<keyword evidence="3" id="KW-0808">Transferase</keyword>
<evidence type="ECO:0000256" key="5">
    <source>
        <dbReference type="ARBA" id="ARBA00022771"/>
    </source>
</evidence>
<dbReference type="PROSITE" id="PS50089">
    <property type="entry name" value="ZF_RING_2"/>
    <property type="match status" value="1"/>
</dbReference>
<dbReference type="PROSITE" id="PS50234">
    <property type="entry name" value="VWFA"/>
    <property type="match status" value="1"/>
</dbReference>
<name>A0A8T1XH50_9BRAS</name>
<dbReference type="Pfam" id="PF13519">
    <property type="entry name" value="VWA_2"/>
    <property type="match status" value="1"/>
</dbReference>
<dbReference type="SMART" id="SM00327">
    <property type="entry name" value="VWA"/>
    <property type="match status" value="1"/>
</dbReference>
<evidence type="ECO:0000256" key="9">
    <source>
        <dbReference type="SAM" id="MobiDB-lite"/>
    </source>
</evidence>
<evidence type="ECO:0000256" key="7">
    <source>
        <dbReference type="ARBA" id="ARBA00022833"/>
    </source>
</evidence>
<protein>
    <recommendedName>
        <fullName evidence="2">RING-type E3 ubiquitin transferase</fullName>
        <ecNumber evidence="2">2.3.2.27</ecNumber>
    </recommendedName>
</protein>
<comment type="catalytic activity">
    <reaction evidence="1">
        <text>S-ubiquitinyl-[E2 ubiquitin-conjugating enzyme]-L-cysteine + [acceptor protein]-L-lysine = [E2 ubiquitin-conjugating enzyme]-L-cysteine + N(6)-ubiquitinyl-[acceptor protein]-L-lysine.</text>
        <dbReference type="EC" id="2.3.2.27"/>
    </reaction>
</comment>
<dbReference type="InterPro" id="IPR002035">
    <property type="entry name" value="VWF_A"/>
</dbReference>
<dbReference type="Pfam" id="PF13639">
    <property type="entry name" value="zf-RING_2"/>
    <property type="match status" value="1"/>
</dbReference>
<feature type="domain" description="VWFA" evidence="11">
    <location>
        <begin position="333"/>
        <end position="477"/>
    </location>
</feature>
<sequence>MGTGWRRAFCTTAPRNSDATAPDLDKQRTGYTLSPSPSPRSCVKLAFLSGGGSNPSTPRPTSSPSLRCRTTDADTPKTEQTPTPRSTTKSPRLSLAASSNPSSPRSPLKLSLFRNSFKFRSTCGICLNSVKTGQGTAKYTAECSHSFHFPCIADYVRKHGKLVCPVCNSIWKDASLLAPHRNATESPLEDSVSVIQEKRVVVTSSPRVKPRPKQSDYSRFYDDDEPLLSPRFVTIPEADENCGGEEDDDVAQFKGFVVDPKPSFVVKTHEIPANGRDSGNVQVSLLPEAAVVSVGCGYETRAVALRVKAPPPLSARGGVGRKLLDPSQRAPVDLVVVVDVGGTMKGAKLQMVKRAMRLVISSLGSADRLSIVAVVMTVPKRLLPLKRMTENGKRSARVVVDGLLCSQGSNTSEALKKATRVLEDRRERNPVASIVLLTDGQSQSSKVHTNQRSTITNVGSTRFAHIEIPVTEHGFGESGGCSNAPAEEAFAQCIGGLLSVVVQDLRIQIRVGTGSGPCEISAVYLCNGRPTLVSSGSGSVRLGDLYAGEERELLVELRVPSTATRAYQILSVRGLYKDPSTQEVVYGRDQSLRVPQAVRSSSSLNIERLRSLFIATRAVAESRRLVEYGECTSAYHLLTSARALLGQSGTVEAAEYIKVVEAELVEVQWRGQQLMEYQNQHQQQHNQRRRGSERETTTTMMLMDENGEPLTPASAWRAAEKLAKLAMMKKSDLHGFENARF</sequence>
<evidence type="ECO:0000256" key="1">
    <source>
        <dbReference type="ARBA" id="ARBA00000900"/>
    </source>
</evidence>
<evidence type="ECO:0000256" key="2">
    <source>
        <dbReference type="ARBA" id="ARBA00012483"/>
    </source>
</evidence>
<keyword evidence="7" id="KW-0862">Zinc</keyword>
<dbReference type="GO" id="GO:0061630">
    <property type="term" value="F:ubiquitin protein ligase activity"/>
    <property type="evidence" value="ECO:0007669"/>
    <property type="project" value="UniProtKB-EC"/>
</dbReference>
<organism evidence="12 13">
    <name type="scientific">Arabidopsis thaliana x Arabidopsis arenosa</name>
    <dbReference type="NCBI Taxonomy" id="1240361"/>
    <lineage>
        <taxon>Eukaryota</taxon>
        <taxon>Viridiplantae</taxon>
        <taxon>Streptophyta</taxon>
        <taxon>Embryophyta</taxon>
        <taxon>Tracheophyta</taxon>
        <taxon>Spermatophyta</taxon>
        <taxon>Magnoliopsida</taxon>
        <taxon>eudicotyledons</taxon>
        <taxon>Gunneridae</taxon>
        <taxon>Pentapetalae</taxon>
        <taxon>rosids</taxon>
        <taxon>malvids</taxon>
        <taxon>Brassicales</taxon>
        <taxon>Brassicaceae</taxon>
        <taxon>Camelineae</taxon>
        <taxon>Arabidopsis</taxon>
    </lineage>
</organism>
<evidence type="ECO:0000313" key="12">
    <source>
        <dbReference type="EMBL" id="KAG7533597.1"/>
    </source>
</evidence>
<dbReference type="PANTHER" id="PTHR10579">
    <property type="entry name" value="CALCIUM-ACTIVATED CHLORIDE CHANNEL REGULATOR"/>
    <property type="match status" value="1"/>
</dbReference>
<dbReference type="EMBL" id="JAEFBK010000013">
    <property type="protein sequence ID" value="KAG7533597.1"/>
    <property type="molecule type" value="Genomic_DNA"/>
</dbReference>
<evidence type="ECO:0000256" key="3">
    <source>
        <dbReference type="ARBA" id="ARBA00022679"/>
    </source>
</evidence>
<dbReference type="SMART" id="SM00184">
    <property type="entry name" value="RING"/>
    <property type="match status" value="1"/>
</dbReference>
<proteinExistence type="predicted"/>
<evidence type="ECO:0000256" key="4">
    <source>
        <dbReference type="ARBA" id="ARBA00022723"/>
    </source>
</evidence>
<feature type="region of interest" description="Disordered" evidence="9">
    <location>
        <begin position="1"/>
        <end position="107"/>
    </location>
</feature>
<dbReference type="CDD" id="cd23114">
    <property type="entry name" value="RING-H2_WAVH2"/>
    <property type="match status" value="1"/>
</dbReference>
<dbReference type="EC" id="2.3.2.27" evidence="2"/>
<keyword evidence="4" id="KW-0479">Metal-binding</keyword>
<reference evidence="12 13" key="1">
    <citation type="submission" date="2020-12" db="EMBL/GenBank/DDBJ databases">
        <title>Concerted genomic and epigenomic changes stabilize Arabidopsis allopolyploids.</title>
        <authorList>
            <person name="Chen Z."/>
        </authorList>
    </citation>
    <scope>NUCLEOTIDE SEQUENCE [LARGE SCALE GENOMIC DNA]</scope>
    <source>
        <strain evidence="12">Allo738</strain>
        <tissue evidence="12">Leaf</tissue>
    </source>
</reference>
<evidence type="ECO:0000313" key="13">
    <source>
        <dbReference type="Proteomes" id="UP000694240"/>
    </source>
</evidence>
<dbReference type="GO" id="GO:0008270">
    <property type="term" value="F:zinc ion binding"/>
    <property type="evidence" value="ECO:0007669"/>
    <property type="project" value="UniProtKB-KW"/>
</dbReference>
<gene>
    <name evidence="12" type="ORF">ISN45_Aa08g012190</name>
</gene>
<dbReference type="Pfam" id="PF25243">
    <property type="entry name" value="WAV3_C"/>
    <property type="match status" value="1"/>
</dbReference>
<feature type="compositionally biased region" description="Low complexity" evidence="9">
    <location>
        <begin position="54"/>
        <end position="68"/>
    </location>
</feature>
<dbReference type="AlphaFoldDB" id="A0A8T1XH50"/>
<dbReference type="InterPro" id="IPR057427">
    <property type="entry name" value="WAV3_C"/>
</dbReference>
<comment type="caution">
    <text evidence="12">The sequence shown here is derived from an EMBL/GenBank/DDBJ whole genome shotgun (WGS) entry which is preliminary data.</text>
</comment>
<feature type="domain" description="RING-type" evidence="10">
    <location>
        <begin position="123"/>
        <end position="168"/>
    </location>
</feature>
<evidence type="ECO:0000259" key="10">
    <source>
        <dbReference type="PROSITE" id="PS50089"/>
    </source>
</evidence>
<dbReference type="InterPro" id="IPR051266">
    <property type="entry name" value="CLCR"/>
</dbReference>
<evidence type="ECO:0000256" key="8">
    <source>
        <dbReference type="PROSITE-ProRule" id="PRU00175"/>
    </source>
</evidence>
<keyword evidence="6" id="KW-0833">Ubl conjugation pathway</keyword>
<dbReference type="Proteomes" id="UP000694240">
    <property type="component" value="Chromosome 13"/>
</dbReference>
<evidence type="ECO:0000259" key="11">
    <source>
        <dbReference type="PROSITE" id="PS50234"/>
    </source>
</evidence>
<dbReference type="PANTHER" id="PTHR10579:SF55">
    <property type="entry name" value="E3 UBIQUITIN-PROTEIN LIGASE WAV3"/>
    <property type="match status" value="1"/>
</dbReference>
<evidence type="ECO:0000256" key="6">
    <source>
        <dbReference type="ARBA" id="ARBA00022786"/>
    </source>
</evidence>
<dbReference type="FunFam" id="3.40.50.410:FF:000129">
    <property type="entry name" value="Probable E3 ubiquitin-protein ligase EDA40"/>
    <property type="match status" value="1"/>
</dbReference>
<keyword evidence="13" id="KW-1185">Reference proteome</keyword>
<feature type="compositionally biased region" description="Low complexity" evidence="9">
    <location>
        <begin position="81"/>
        <end position="107"/>
    </location>
</feature>
<keyword evidence="5 8" id="KW-0863">Zinc-finger</keyword>
<dbReference type="InterPro" id="IPR001841">
    <property type="entry name" value="Znf_RING"/>
</dbReference>
<accession>A0A8T1XH50</accession>